<dbReference type="Pfam" id="PF17912">
    <property type="entry name" value="OB_MalK"/>
    <property type="match status" value="1"/>
</dbReference>
<dbReference type="SUPFAM" id="SSF52540">
    <property type="entry name" value="P-loop containing nucleoside triphosphate hydrolases"/>
    <property type="match status" value="1"/>
</dbReference>
<dbReference type="CDD" id="cd03301">
    <property type="entry name" value="ABC_MalK_N"/>
    <property type="match status" value="1"/>
</dbReference>
<sequence>MSTLTMKNLQKKYPNGFVAVPGLDLHVEDGEFLVLVGPSGCGKSTVLRMVAGLEDISGGDLMIDDTRVNELGPQQRDIAMVFQSYALYPNMTVEGNIAFAMKLRKTDKAQIKAKVAEVAELLELTQVLDRKPGQLSGGQRQRVAMGRAIVREPKLFLMDEPLSNLDAKLRVQTRAEIAKLQRRLGVTTMYVTHDQVEAMTMGDRVAVLRRGVLMQCASPSTLYESPDNLFVAQFIGSPSMNVVRGKVTGASEEGIHLEVAGQPLRLTGAAAQRLAGLAAYAGQEIAVGVRPEALGGDGNGSISVAVDLVEMLGSEKLVHATIDAPSVRSTDTAIEVSAGSTSTVIASLDPRRSVSVGERLTLTVDEMRLHAFDLQTGAAIGRS</sequence>
<dbReference type="InterPro" id="IPR003593">
    <property type="entry name" value="AAA+_ATPase"/>
</dbReference>
<keyword evidence="3" id="KW-0067">ATP-binding</keyword>
<name>A0A6J6DZ26_9ZZZZ</name>
<dbReference type="PANTHER" id="PTHR43875">
    <property type="entry name" value="MALTODEXTRIN IMPORT ATP-BINDING PROTEIN MSMX"/>
    <property type="match status" value="1"/>
</dbReference>
<gene>
    <name evidence="5" type="ORF">UFOPK1493_02258</name>
</gene>
<dbReference type="InterPro" id="IPR012340">
    <property type="entry name" value="NA-bd_OB-fold"/>
</dbReference>
<dbReference type="PROSITE" id="PS50893">
    <property type="entry name" value="ABC_TRANSPORTER_2"/>
    <property type="match status" value="1"/>
</dbReference>
<dbReference type="GO" id="GO:0140359">
    <property type="term" value="F:ABC-type transporter activity"/>
    <property type="evidence" value="ECO:0007669"/>
    <property type="project" value="InterPro"/>
</dbReference>
<dbReference type="InterPro" id="IPR017871">
    <property type="entry name" value="ABC_transporter-like_CS"/>
</dbReference>
<dbReference type="GO" id="GO:0055052">
    <property type="term" value="C:ATP-binding cassette (ABC) transporter complex, substrate-binding subunit-containing"/>
    <property type="evidence" value="ECO:0007669"/>
    <property type="project" value="TreeGrafter"/>
</dbReference>
<dbReference type="NCBIfam" id="NF008653">
    <property type="entry name" value="PRK11650.1"/>
    <property type="match status" value="1"/>
</dbReference>
<dbReference type="EMBL" id="CAEZSR010000086">
    <property type="protein sequence ID" value="CAB4568756.1"/>
    <property type="molecule type" value="Genomic_DNA"/>
</dbReference>
<dbReference type="GO" id="GO:0005524">
    <property type="term" value="F:ATP binding"/>
    <property type="evidence" value="ECO:0007669"/>
    <property type="project" value="UniProtKB-KW"/>
</dbReference>
<dbReference type="Pfam" id="PF00005">
    <property type="entry name" value="ABC_tran"/>
    <property type="match status" value="1"/>
</dbReference>
<feature type="domain" description="ABC transporter" evidence="4">
    <location>
        <begin position="4"/>
        <end position="235"/>
    </location>
</feature>
<proteinExistence type="predicted"/>
<organism evidence="5">
    <name type="scientific">freshwater metagenome</name>
    <dbReference type="NCBI Taxonomy" id="449393"/>
    <lineage>
        <taxon>unclassified sequences</taxon>
        <taxon>metagenomes</taxon>
        <taxon>ecological metagenomes</taxon>
    </lineage>
</organism>
<dbReference type="Gene3D" id="2.40.50.140">
    <property type="entry name" value="Nucleic acid-binding proteins"/>
    <property type="match status" value="1"/>
</dbReference>
<dbReference type="Gene3D" id="2.40.50.100">
    <property type="match status" value="1"/>
</dbReference>
<dbReference type="InterPro" id="IPR040582">
    <property type="entry name" value="OB_MalK-like"/>
</dbReference>
<dbReference type="SUPFAM" id="SSF50331">
    <property type="entry name" value="MOP-like"/>
    <property type="match status" value="1"/>
</dbReference>
<keyword evidence="1" id="KW-0813">Transport</keyword>
<evidence type="ECO:0000256" key="3">
    <source>
        <dbReference type="ARBA" id="ARBA00022840"/>
    </source>
</evidence>
<accession>A0A6J6DZ26</accession>
<dbReference type="InterPro" id="IPR008995">
    <property type="entry name" value="Mo/tungstate-bd_C_term_dom"/>
</dbReference>
<evidence type="ECO:0000256" key="1">
    <source>
        <dbReference type="ARBA" id="ARBA00022448"/>
    </source>
</evidence>
<dbReference type="FunFam" id="3.40.50.300:FF:000042">
    <property type="entry name" value="Maltose/maltodextrin ABC transporter, ATP-binding protein"/>
    <property type="match status" value="1"/>
</dbReference>
<dbReference type="AlphaFoldDB" id="A0A6J6DZ26"/>
<reference evidence="5" key="1">
    <citation type="submission" date="2020-05" db="EMBL/GenBank/DDBJ databases">
        <authorList>
            <person name="Chiriac C."/>
            <person name="Salcher M."/>
            <person name="Ghai R."/>
            <person name="Kavagutti S V."/>
        </authorList>
    </citation>
    <scope>NUCLEOTIDE SEQUENCE</scope>
</reference>
<keyword evidence="2" id="KW-0547">Nucleotide-binding</keyword>
<protein>
    <submittedName>
        <fullName evidence="5">Unannotated protein</fullName>
    </submittedName>
</protein>
<dbReference type="GO" id="GO:0008643">
    <property type="term" value="P:carbohydrate transport"/>
    <property type="evidence" value="ECO:0007669"/>
    <property type="project" value="InterPro"/>
</dbReference>
<dbReference type="SMART" id="SM00382">
    <property type="entry name" value="AAA"/>
    <property type="match status" value="1"/>
</dbReference>
<dbReference type="Gene3D" id="3.40.50.300">
    <property type="entry name" value="P-loop containing nucleotide triphosphate hydrolases"/>
    <property type="match status" value="1"/>
</dbReference>
<dbReference type="PROSITE" id="PS00211">
    <property type="entry name" value="ABC_TRANSPORTER_1"/>
    <property type="match status" value="1"/>
</dbReference>
<dbReference type="InterPro" id="IPR047641">
    <property type="entry name" value="ABC_transpr_MalK/UgpC-like"/>
</dbReference>
<evidence type="ECO:0000313" key="5">
    <source>
        <dbReference type="EMBL" id="CAB4568756.1"/>
    </source>
</evidence>
<dbReference type="InterPro" id="IPR003439">
    <property type="entry name" value="ABC_transporter-like_ATP-bd"/>
</dbReference>
<dbReference type="InterPro" id="IPR015855">
    <property type="entry name" value="ABC_transpr_MalK-like"/>
</dbReference>
<evidence type="ECO:0000256" key="2">
    <source>
        <dbReference type="ARBA" id="ARBA00022741"/>
    </source>
</evidence>
<dbReference type="InterPro" id="IPR027417">
    <property type="entry name" value="P-loop_NTPase"/>
</dbReference>
<dbReference type="GO" id="GO:0016887">
    <property type="term" value="F:ATP hydrolysis activity"/>
    <property type="evidence" value="ECO:0007669"/>
    <property type="project" value="InterPro"/>
</dbReference>
<evidence type="ECO:0000259" key="4">
    <source>
        <dbReference type="PROSITE" id="PS50893"/>
    </source>
</evidence>
<dbReference type="PANTHER" id="PTHR43875:SF1">
    <property type="entry name" value="OSMOPROTECTIVE COMPOUNDS UPTAKE ATP-BINDING PROTEIN GGTA"/>
    <property type="match status" value="1"/>
</dbReference>